<gene>
    <name evidence="1" type="ORF">SAMN02745910_02468</name>
</gene>
<evidence type="ECO:0000313" key="1">
    <source>
        <dbReference type="EMBL" id="SFQ62977.1"/>
    </source>
</evidence>
<accession>A0A1I6A347</accession>
<organism evidence="1 2">
    <name type="scientific">Priestia endophytica DSM 13796</name>
    <dbReference type="NCBI Taxonomy" id="1121089"/>
    <lineage>
        <taxon>Bacteria</taxon>
        <taxon>Bacillati</taxon>
        <taxon>Bacillota</taxon>
        <taxon>Bacilli</taxon>
        <taxon>Bacillales</taxon>
        <taxon>Bacillaceae</taxon>
        <taxon>Priestia</taxon>
    </lineage>
</organism>
<sequence>MDTCGHLENSCNHAGIHVQQLSLLGITDELFDDTFKVNIYSHFYTTGSLANNLIDSGIRVNTFAPVPVWPPLIPASFQLIL</sequence>
<comment type="caution">
    <text evidence="1">The sequence shown here is derived from an EMBL/GenBank/DDBJ whole genome shotgun (WGS) entry which is preliminary data.</text>
</comment>
<proteinExistence type="predicted"/>
<dbReference type="SUPFAM" id="SSF51735">
    <property type="entry name" value="NAD(P)-binding Rossmann-fold domains"/>
    <property type="match status" value="1"/>
</dbReference>
<keyword evidence="2" id="KW-1185">Reference proteome</keyword>
<evidence type="ECO:0000313" key="2">
    <source>
        <dbReference type="Proteomes" id="UP000182762"/>
    </source>
</evidence>
<dbReference type="InterPro" id="IPR036291">
    <property type="entry name" value="NAD(P)-bd_dom_sf"/>
</dbReference>
<name>A0A1I6A347_9BACI</name>
<reference evidence="1 2" key="1">
    <citation type="submission" date="2016-10" db="EMBL/GenBank/DDBJ databases">
        <authorList>
            <person name="Varghese N."/>
            <person name="Submissions S."/>
        </authorList>
    </citation>
    <scope>NUCLEOTIDE SEQUENCE [LARGE SCALE GENOMIC DNA]</scope>
    <source>
        <strain evidence="1 2">DSM 13796</strain>
    </source>
</reference>
<dbReference type="Proteomes" id="UP000182762">
    <property type="component" value="Unassembled WGS sequence"/>
</dbReference>
<dbReference type="EMBL" id="FOXX01000005">
    <property type="protein sequence ID" value="SFQ62977.1"/>
    <property type="molecule type" value="Genomic_DNA"/>
</dbReference>
<protein>
    <submittedName>
        <fullName evidence="1">Uncharacterized protein</fullName>
    </submittedName>
</protein>